<accession>A0A8E0NAY2</accession>
<reference evidence="3" key="1">
    <citation type="journal article" date="2013" name="Genome Announc.">
        <title>Draft Genome Sequence of the Dimorphic Prosthecate Bacterium Brevundimonas abyssalis TAR-001T.</title>
        <authorList>
            <person name="Tsubouchi T."/>
            <person name="Nishi S."/>
            <person name="Usui K."/>
            <person name="Shimane Y."/>
            <person name="Takaki Y."/>
            <person name="Maruyama T."/>
            <person name="Hatada Y."/>
        </authorList>
    </citation>
    <scope>NUCLEOTIDE SEQUENCE [LARGE SCALE GENOMIC DNA]</scope>
    <source>
        <strain evidence="3">TAR-001</strain>
    </source>
</reference>
<comment type="caution">
    <text evidence="2">The sequence shown here is derived from an EMBL/GenBank/DDBJ whole genome shotgun (WGS) entry which is preliminary data.</text>
</comment>
<proteinExistence type="predicted"/>
<feature type="region of interest" description="Disordered" evidence="1">
    <location>
        <begin position="108"/>
        <end position="130"/>
    </location>
</feature>
<dbReference type="EMBL" id="BATC01000010">
    <property type="protein sequence ID" value="GAD58693.1"/>
    <property type="molecule type" value="Genomic_DNA"/>
</dbReference>
<evidence type="ECO:0000313" key="3">
    <source>
        <dbReference type="Proteomes" id="UP000016569"/>
    </source>
</evidence>
<evidence type="ECO:0000313" key="2">
    <source>
        <dbReference type="EMBL" id="GAD58693.1"/>
    </source>
</evidence>
<dbReference type="RefSeq" id="WP_021696789.1">
    <property type="nucleotide sequence ID" value="NZ_BATC01000010.1"/>
</dbReference>
<evidence type="ECO:0000256" key="1">
    <source>
        <dbReference type="SAM" id="MobiDB-lite"/>
    </source>
</evidence>
<organism evidence="2 3">
    <name type="scientific">Brevundimonas abyssalis TAR-001</name>
    <dbReference type="NCBI Taxonomy" id="1391729"/>
    <lineage>
        <taxon>Bacteria</taxon>
        <taxon>Pseudomonadati</taxon>
        <taxon>Pseudomonadota</taxon>
        <taxon>Alphaproteobacteria</taxon>
        <taxon>Caulobacterales</taxon>
        <taxon>Caulobacteraceae</taxon>
        <taxon>Brevundimonas</taxon>
    </lineage>
</organism>
<feature type="compositionally biased region" description="Basic and acidic residues" evidence="1">
    <location>
        <begin position="117"/>
        <end position="130"/>
    </location>
</feature>
<dbReference type="Proteomes" id="UP000016569">
    <property type="component" value="Unassembled WGS sequence"/>
</dbReference>
<protein>
    <submittedName>
        <fullName evidence="2">Uncharacterized protein</fullName>
    </submittedName>
</protein>
<dbReference type="AlphaFoldDB" id="A0A8E0NAY2"/>
<gene>
    <name evidence="2" type="ORF">MBEBAB_0943</name>
</gene>
<name>A0A8E0NAY2_9CAUL</name>
<keyword evidence="3" id="KW-1185">Reference proteome</keyword>
<sequence length="130" mass="14355">MIGVMAALAVMGAQPAPMGGACVQSLWHRYGERRVAELCAGVNSNLCYGTAAQYMTFERAADVCRHVQGEACFRAAATYYTLQRSADLCRHVHEPASWRPIATRRWTARRSGAGWPRRGEARGTPDRARD</sequence>